<keyword evidence="11" id="KW-1278">Translocase</keyword>
<evidence type="ECO:0000259" key="20">
    <source>
        <dbReference type="PROSITE" id="PS50929"/>
    </source>
</evidence>
<evidence type="ECO:0000256" key="14">
    <source>
        <dbReference type="ARBA" id="ARBA00023455"/>
    </source>
</evidence>
<name>A0A9X3LSU2_9CORY</name>
<dbReference type="InterPro" id="IPR036640">
    <property type="entry name" value="ABC1_TM_sf"/>
</dbReference>
<evidence type="ECO:0000256" key="3">
    <source>
        <dbReference type="ARBA" id="ARBA00022448"/>
    </source>
</evidence>
<comment type="subcellular location">
    <subcellularLocation>
        <location evidence="2">Cell inner membrane</location>
        <topology evidence="2">Multi-pass membrane protein</topology>
    </subcellularLocation>
</comment>
<dbReference type="RefSeq" id="WP_239245644.1">
    <property type="nucleotide sequence ID" value="NZ_JAKMUS010000004.1"/>
</dbReference>
<evidence type="ECO:0000256" key="11">
    <source>
        <dbReference type="ARBA" id="ARBA00022967"/>
    </source>
</evidence>
<dbReference type="GO" id="GO:0140359">
    <property type="term" value="F:ABC-type transporter activity"/>
    <property type="evidence" value="ECO:0007669"/>
    <property type="project" value="InterPro"/>
</dbReference>
<feature type="region of interest" description="Disordered" evidence="17">
    <location>
        <begin position="292"/>
        <end position="331"/>
    </location>
</feature>
<dbReference type="PROSITE" id="PS50929">
    <property type="entry name" value="ABC_TM1F"/>
    <property type="match status" value="1"/>
</dbReference>
<keyword evidence="5" id="KW-0997">Cell inner membrane</keyword>
<evidence type="ECO:0000256" key="15">
    <source>
        <dbReference type="ARBA" id="ARBA00023467"/>
    </source>
</evidence>
<dbReference type="InterPro" id="IPR017927">
    <property type="entry name" value="FAD-bd_FR_type"/>
</dbReference>
<reference evidence="22" key="1">
    <citation type="submission" date="2022-02" db="EMBL/GenBank/DDBJ databases">
        <title>Corynebacterium sp. from urogenital microbiome.</title>
        <authorList>
            <person name="Cappelli E.A."/>
            <person name="Ribeiro T.G."/>
            <person name="Peixe L."/>
        </authorList>
    </citation>
    <scope>NUCLEOTIDE SEQUENCE</scope>
    <source>
        <strain evidence="22">C8Ua_172</strain>
    </source>
</reference>
<evidence type="ECO:0000256" key="16">
    <source>
        <dbReference type="ARBA" id="ARBA00023488"/>
    </source>
</evidence>
<feature type="transmembrane region" description="Helical" evidence="18">
    <location>
        <begin position="479"/>
        <end position="496"/>
    </location>
</feature>
<dbReference type="Pfam" id="PF00005">
    <property type="entry name" value="ABC_tran"/>
    <property type="match status" value="1"/>
</dbReference>
<dbReference type="GO" id="GO:0016491">
    <property type="term" value="F:oxidoreductase activity"/>
    <property type="evidence" value="ECO:0007669"/>
    <property type="project" value="InterPro"/>
</dbReference>
<evidence type="ECO:0000256" key="10">
    <source>
        <dbReference type="ARBA" id="ARBA00022840"/>
    </source>
</evidence>
<dbReference type="InterPro" id="IPR011527">
    <property type="entry name" value="ABC1_TM_dom"/>
</dbReference>
<keyword evidence="12 18" id="KW-1133">Transmembrane helix</keyword>
<keyword evidence="7 18" id="KW-0812">Transmembrane</keyword>
<evidence type="ECO:0000256" key="5">
    <source>
        <dbReference type="ARBA" id="ARBA00022519"/>
    </source>
</evidence>
<dbReference type="Pfam" id="PF04954">
    <property type="entry name" value="SIP"/>
    <property type="match status" value="1"/>
</dbReference>
<dbReference type="Gene3D" id="3.40.50.80">
    <property type="entry name" value="Nucleotide-binding domain of ferredoxin-NADP reductase (FNR) module"/>
    <property type="match status" value="1"/>
</dbReference>
<dbReference type="InterPro" id="IPR017871">
    <property type="entry name" value="ABC_transporter-like_CS"/>
</dbReference>
<evidence type="ECO:0000259" key="19">
    <source>
        <dbReference type="PROSITE" id="PS50893"/>
    </source>
</evidence>
<keyword evidence="3" id="KW-0813">Transport</keyword>
<evidence type="ECO:0000256" key="6">
    <source>
        <dbReference type="ARBA" id="ARBA00022630"/>
    </source>
</evidence>
<evidence type="ECO:0000256" key="17">
    <source>
        <dbReference type="SAM" id="MobiDB-lite"/>
    </source>
</evidence>
<dbReference type="SUPFAM" id="SSF90123">
    <property type="entry name" value="ABC transporter transmembrane region"/>
    <property type="match status" value="1"/>
</dbReference>
<dbReference type="PROSITE" id="PS50893">
    <property type="entry name" value="ABC_TRANSPORTER_2"/>
    <property type="match status" value="1"/>
</dbReference>
<dbReference type="GO" id="GO:0016887">
    <property type="term" value="F:ATP hydrolysis activity"/>
    <property type="evidence" value="ECO:0007669"/>
    <property type="project" value="InterPro"/>
</dbReference>
<comment type="cofactor">
    <cofactor evidence="1">
        <name>FAD</name>
        <dbReference type="ChEBI" id="CHEBI:57692"/>
    </cofactor>
</comment>
<dbReference type="Gene3D" id="3.40.50.300">
    <property type="entry name" value="P-loop containing nucleotide triphosphate hydrolases"/>
    <property type="match status" value="1"/>
</dbReference>
<dbReference type="InterPro" id="IPR003593">
    <property type="entry name" value="AAA+_ATPase"/>
</dbReference>
<evidence type="ECO:0000256" key="13">
    <source>
        <dbReference type="ARBA" id="ARBA00023136"/>
    </source>
</evidence>
<dbReference type="PROSITE" id="PS51384">
    <property type="entry name" value="FAD_FR"/>
    <property type="match status" value="1"/>
</dbReference>
<evidence type="ECO:0000259" key="21">
    <source>
        <dbReference type="PROSITE" id="PS51384"/>
    </source>
</evidence>
<keyword evidence="6" id="KW-0285">Flavoprotein</keyword>
<evidence type="ECO:0000313" key="23">
    <source>
        <dbReference type="Proteomes" id="UP001146468"/>
    </source>
</evidence>
<dbReference type="PANTHER" id="PTHR24221">
    <property type="entry name" value="ATP-BINDING CASSETTE SUB-FAMILY B"/>
    <property type="match status" value="1"/>
</dbReference>
<dbReference type="Pfam" id="PF00664">
    <property type="entry name" value="ABC_membrane"/>
    <property type="match status" value="1"/>
</dbReference>
<gene>
    <name evidence="22" type="ORF">L8U60_03790</name>
</gene>
<dbReference type="Proteomes" id="UP001146468">
    <property type="component" value="Unassembled WGS sequence"/>
</dbReference>
<comment type="subunit">
    <text evidence="15">Forms a heterodimer with IrtB.</text>
</comment>
<dbReference type="InterPro" id="IPR007037">
    <property type="entry name" value="SIP_rossman_dom"/>
</dbReference>
<dbReference type="InterPro" id="IPR017938">
    <property type="entry name" value="Riboflavin_synthase-like_b-brl"/>
</dbReference>
<dbReference type="SUPFAM" id="SSF52540">
    <property type="entry name" value="P-loop containing nucleoside triphosphate hydrolases"/>
    <property type="match status" value="1"/>
</dbReference>
<evidence type="ECO:0000256" key="7">
    <source>
        <dbReference type="ARBA" id="ARBA00022692"/>
    </source>
</evidence>
<keyword evidence="10 22" id="KW-0067">ATP-binding</keyword>
<comment type="similarity">
    <text evidence="14">Belongs to the ABC transporter superfamily. Siderophore-Fe(3+) uptake transporter (SIUT) (TC 3.A.1.21) family.</text>
</comment>
<dbReference type="GO" id="GO:0005524">
    <property type="term" value="F:ATP binding"/>
    <property type="evidence" value="ECO:0007669"/>
    <property type="project" value="UniProtKB-KW"/>
</dbReference>
<feature type="transmembrane region" description="Helical" evidence="18">
    <location>
        <begin position="341"/>
        <end position="362"/>
    </location>
</feature>
<dbReference type="InterPro" id="IPR039261">
    <property type="entry name" value="FNR_nucleotide-bd"/>
</dbReference>
<dbReference type="AlphaFoldDB" id="A0A9X3LSU2"/>
<evidence type="ECO:0000313" key="22">
    <source>
        <dbReference type="EMBL" id="MCZ9293606.1"/>
    </source>
</evidence>
<organism evidence="22 23">
    <name type="scientific">Corynebacterium meitnerae</name>
    <dbReference type="NCBI Taxonomy" id="2913498"/>
    <lineage>
        <taxon>Bacteria</taxon>
        <taxon>Bacillati</taxon>
        <taxon>Actinomycetota</taxon>
        <taxon>Actinomycetes</taxon>
        <taxon>Mycobacteriales</taxon>
        <taxon>Corynebacteriaceae</taxon>
        <taxon>Corynebacterium</taxon>
    </lineage>
</organism>
<feature type="domain" description="ABC transporter" evidence="19">
    <location>
        <begin position="654"/>
        <end position="886"/>
    </location>
</feature>
<dbReference type="EMBL" id="JAKMUS010000004">
    <property type="protein sequence ID" value="MCZ9293606.1"/>
    <property type="molecule type" value="Genomic_DNA"/>
</dbReference>
<keyword evidence="23" id="KW-1185">Reference proteome</keyword>
<keyword evidence="8" id="KW-0547">Nucleotide-binding</keyword>
<evidence type="ECO:0000256" key="4">
    <source>
        <dbReference type="ARBA" id="ARBA00022475"/>
    </source>
</evidence>
<dbReference type="SUPFAM" id="SSF63380">
    <property type="entry name" value="Riboflavin synthase domain-like"/>
    <property type="match status" value="1"/>
</dbReference>
<evidence type="ECO:0000256" key="1">
    <source>
        <dbReference type="ARBA" id="ARBA00001974"/>
    </source>
</evidence>
<proteinExistence type="inferred from homology"/>
<evidence type="ECO:0000256" key="8">
    <source>
        <dbReference type="ARBA" id="ARBA00022741"/>
    </source>
</evidence>
<dbReference type="CDD" id="cd06193">
    <property type="entry name" value="siderophore_interacting"/>
    <property type="match status" value="1"/>
</dbReference>
<dbReference type="GO" id="GO:0005886">
    <property type="term" value="C:plasma membrane"/>
    <property type="evidence" value="ECO:0007669"/>
    <property type="project" value="UniProtKB-SubCell"/>
</dbReference>
<feature type="domain" description="FAD-binding FR-type" evidence="21">
    <location>
        <begin position="15"/>
        <end position="126"/>
    </location>
</feature>
<evidence type="ECO:0000256" key="18">
    <source>
        <dbReference type="SAM" id="Phobius"/>
    </source>
</evidence>
<dbReference type="FunFam" id="3.40.50.300:FF:000221">
    <property type="entry name" value="Multidrug ABC transporter ATP-binding protein"/>
    <property type="match status" value="1"/>
</dbReference>
<dbReference type="InterPro" id="IPR039421">
    <property type="entry name" value="Type_1_exporter"/>
</dbReference>
<feature type="compositionally biased region" description="Low complexity" evidence="17">
    <location>
        <begin position="292"/>
        <end position="317"/>
    </location>
</feature>
<feature type="transmembrane region" description="Helical" evidence="18">
    <location>
        <begin position="574"/>
        <end position="593"/>
    </location>
</feature>
<dbReference type="InterPro" id="IPR013113">
    <property type="entry name" value="SIP_FAD-bd"/>
</dbReference>
<evidence type="ECO:0000256" key="2">
    <source>
        <dbReference type="ARBA" id="ARBA00004429"/>
    </source>
</evidence>
<dbReference type="Pfam" id="PF08021">
    <property type="entry name" value="FAD_binding_9"/>
    <property type="match status" value="1"/>
</dbReference>
<comment type="caution">
    <text evidence="22">The sequence shown here is derived from an EMBL/GenBank/DDBJ whole genome shotgun (WGS) entry which is preliminary data.</text>
</comment>
<dbReference type="Gene3D" id="1.20.1560.10">
    <property type="entry name" value="ABC transporter type 1, transmembrane domain"/>
    <property type="match status" value="1"/>
</dbReference>
<feature type="domain" description="ABC transmembrane type-1" evidence="20">
    <location>
        <begin position="350"/>
        <end position="624"/>
    </location>
</feature>
<dbReference type="PANTHER" id="PTHR24221:SF654">
    <property type="entry name" value="ATP-BINDING CASSETTE SUB-FAMILY B MEMBER 6"/>
    <property type="match status" value="1"/>
</dbReference>
<keyword evidence="13 18" id="KW-0472">Membrane</keyword>
<dbReference type="SMART" id="SM00382">
    <property type="entry name" value="AAA"/>
    <property type="match status" value="1"/>
</dbReference>
<accession>A0A9X3LSU2</accession>
<keyword evidence="9" id="KW-0274">FAD</keyword>
<dbReference type="InterPro" id="IPR003439">
    <property type="entry name" value="ABC_transporter-like_ATP-bd"/>
</dbReference>
<sequence length="901" mass="95175">MAKGFEAVVLRGLGAKEHAVTVIGKRRLAPHFIRVTCRSEGLLDPKGEAPANWLRLWFPDPDGGPKEFQRGYTLVDPDPATGEFSIDFVIHEPAGPASHWAVNCEEGDRIVAMRYGEQPFALPEPPPAGYLLLGDLAGYPAIRALVAAIPEDSPVVVYLERHSPDDDHIALPEGPNITASWVDELPDGQALVQAISDGDWAGWYAWVTAETASTRHAKTLLQKKFGLNRATLHAHAYWVRGRQMGKTQTIDSAGPEATEAKGASAAPVAADADAASDVNVMAAASAASGASATAGTTGASSSASTSASAGAVGSTDAPEPRQTPGADAGKGGVLRPLKRPLIAAGIVEGALSLLQLIPFILFAELARLFVEGAPAEAFAKPAIWAVVAMAVSAAGTTLLVLWLHFLDANFATALRHRLLAKFSRLPLGWFMRGRAADVKKIAGDDVRALHYLVTHAVPDIVGAVVAALGSLIYLFAVQWRLGLVLLLPIVAYIYVIKGIQRRDKDKVLQNQRYEVLAAGQTQAFIGSRGTSAVFGPKAVVDLEGTLRESGDFMADWQRDTGPRKIIAVMTNRPTTVLGVLLVAGFAMVVAGWMPATDLIPFLILGTSFGGRLLNLGLGVASLSGGLDAKASVELLLATPELAPPVDRPAPPGHVRFDHVDFTYGGGRKVIDDLSLTLEPGSVTALVGPSGAGKSTVAALLARLWDVTGGSVSIDGVDVRDLTQEQLYSSVSVLLQDAQLVHASIRDNIALNRPEATDAQIREAAEAADVHRVIEALPDGYDTVVEPNRLSGGERQRVAIARALLANTPIVVLDEATAAADPDSEAAIHRGLERLLAGKTVLMIAHRLHTIKNASRILVLDEGKVVEEGTHSRLVAAGGAYRRMWDAHCGAPVSVAVESEEN</sequence>
<dbReference type="Gene3D" id="2.40.30.10">
    <property type="entry name" value="Translation factors"/>
    <property type="match status" value="1"/>
</dbReference>
<evidence type="ECO:0000256" key="12">
    <source>
        <dbReference type="ARBA" id="ARBA00022989"/>
    </source>
</evidence>
<dbReference type="InterPro" id="IPR027417">
    <property type="entry name" value="P-loop_NTPase"/>
</dbReference>
<keyword evidence="4" id="KW-1003">Cell membrane</keyword>
<evidence type="ECO:0000256" key="9">
    <source>
        <dbReference type="ARBA" id="ARBA00022827"/>
    </source>
</evidence>
<feature type="transmembrane region" description="Helical" evidence="18">
    <location>
        <begin position="382"/>
        <end position="406"/>
    </location>
</feature>
<dbReference type="PROSITE" id="PS00211">
    <property type="entry name" value="ABC_TRANSPORTER_1"/>
    <property type="match status" value="1"/>
</dbReference>
<protein>
    <recommendedName>
        <fullName evidence="16">Mycobactin import ATP-binding/permease protein IrtA</fullName>
    </recommendedName>
</protein>